<gene>
    <name evidence="3" type="ORF">Dform_00428</name>
</gene>
<dbReference type="InterPro" id="IPR036374">
    <property type="entry name" value="OxRdtase_Mopterin-bd_sf"/>
</dbReference>
<proteinExistence type="predicted"/>
<accession>A0A1P8F5M2</accession>
<feature type="domain" description="Oxidoreductase molybdopterin-binding" evidence="2">
    <location>
        <begin position="55"/>
        <end position="199"/>
    </location>
</feature>
<evidence type="ECO:0000313" key="4">
    <source>
        <dbReference type="Proteomes" id="UP000185934"/>
    </source>
</evidence>
<name>A0A1P8F5M2_9CHLR</name>
<protein>
    <submittedName>
        <fullName evidence="3">Oxidoreductase molybdopterin binding domain-containing protein</fullName>
    </submittedName>
</protein>
<evidence type="ECO:0000313" key="3">
    <source>
        <dbReference type="EMBL" id="APV43786.1"/>
    </source>
</evidence>
<keyword evidence="1" id="KW-0732">Signal</keyword>
<dbReference type="PROSITE" id="PS51257">
    <property type="entry name" value="PROKAR_LIPOPROTEIN"/>
    <property type="match status" value="1"/>
</dbReference>
<reference evidence="4" key="1">
    <citation type="submission" date="2016-11" db="EMBL/GenBank/DDBJ databases">
        <title>Dehalogenimonas formicexedens sp. nov., a chlorinated alkane respiring bacterium isolated from contaminated groundwater.</title>
        <authorList>
            <person name="Key T.A."/>
            <person name="Bowman K.S."/>
            <person name="Lee I."/>
            <person name="Chun J."/>
            <person name="Albuquerque L."/>
            <person name="da Costa M.S."/>
            <person name="Rainey F.A."/>
            <person name="Moe W.M."/>
        </authorList>
    </citation>
    <scope>NUCLEOTIDE SEQUENCE [LARGE SCALE GENOMIC DNA]</scope>
    <source>
        <strain evidence="4">NSZ-14</strain>
    </source>
</reference>
<dbReference type="RefSeq" id="WP_076003565.1">
    <property type="nucleotide sequence ID" value="NZ_CP018258.1"/>
</dbReference>
<sequence length="211" mass="23644">MLRRFWLIYCLAVASLFLSSCAPKEYLPGEAREFQGTKLTPISGQNNNALKGTQYIDRASYILTVDGLVDHPLSLSYADLEAYPQVSRLMNLHCVEGWEFTAKWTGPSLVDILNAAGIQSEGKIIIFHTTDVPSGYTSLNLSYILDNNIILALKDNDITLTPDRGFPFQVVAMSKFGYKWAKWVTRIEVSSDTEFLGYWESQGYPNSANIP</sequence>
<dbReference type="OrthoDB" id="9778777at2"/>
<dbReference type="EMBL" id="CP018258">
    <property type="protein sequence ID" value="APV43786.1"/>
    <property type="molecule type" value="Genomic_DNA"/>
</dbReference>
<dbReference type="InterPro" id="IPR000572">
    <property type="entry name" value="OxRdtase_Mopterin-bd_dom"/>
</dbReference>
<dbReference type="SUPFAM" id="SSF56524">
    <property type="entry name" value="Oxidoreductase molybdopterin-binding domain"/>
    <property type="match status" value="1"/>
</dbReference>
<feature type="signal peptide" evidence="1">
    <location>
        <begin position="1"/>
        <end position="22"/>
    </location>
</feature>
<dbReference type="KEGG" id="dfo:Dform_00428"/>
<dbReference type="CDD" id="cd00321">
    <property type="entry name" value="SO_family_Moco"/>
    <property type="match status" value="1"/>
</dbReference>
<dbReference type="Proteomes" id="UP000185934">
    <property type="component" value="Chromosome"/>
</dbReference>
<feature type="chain" id="PRO_5012094418" evidence="1">
    <location>
        <begin position="23"/>
        <end position="211"/>
    </location>
</feature>
<dbReference type="Gene3D" id="3.90.420.10">
    <property type="entry name" value="Oxidoreductase, molybdopterin-binding domain"/>
    <property type="match status" value="1"/>
</dbReference>
<dbReference type="STRING" id="1839801.Dform_00428"/>
<dbReference type="PANTHER" id="PTHR43032">
    <property type="entry name" value="PROTEIN-METHIONINE-SULFOXIDE REDUCTASE"/>
    <property type="match status" value="1"/>
</dbReference>
<evidence type="ECO:0000259" key="2">
    <source>
        <dbReference type="Pfam" id="PF00174"/>
    </source>
</evidence>
<organism evidence="3 4">
    <name type="scientific">Dehalogenimonas formicexedens</name>
    <dbReference type="NCBI Taxonomy" id="1839801"/>
    <lineage>
        <taxon>Bacteria</taxon>
        <taxon>Bacillati</taxon>
        <taxon>Chloroflexota</taxon>
        <taxon>Dehalococcoidia</taxon>
        <taxon>Dehalococcoidales</taxon>
        <taxon>Dehalococcoidaceae</taxon>
        <taxon>Dehalogenimonas</taxon>
    </lineage>
</organism>
<keyword evidence="4" id="KW-1185">Reference proteome</keyword>
<dbReference type="Pfam" id="PF00174">
    <property type="entry name" value="Oxidored_molyb"/>
    <property type="match status" value="1"/>
</dbReference>
<dbReference type="AlphaFoldDB" id="A0A1P8F5M2"/>
<dbReference type="PANTHER" id="PTHR43032:SF2">
    <property type="entry name" value="BLL0505 PROTEIN"/>
    <property type="match status" value="1"/>
</dbReference>
<evidence type="ECO:0000256" key="1">
    <source>
        <dbReference type="SAM" id="SignalP"/>
    </source>
</evidence>